<evidence type="ECO:0000313" key="2">
    <source>
        <dbReference type="EMBL" id="SVE64338.1"/>
    </source>
</evidence>
<sequence>MPEPNTPKISETPAIRPNITEPRIVTDGIY</sequence>
<reference evidence="2" key="1">
    <citation type="submission" date="2018-05" db="EMBL/GenBank/DDBJ databases">
        <authorList>
            <person name="Lanie J.A."/>
            <person name="Ng W.-L."/>
            <person name="Kazmierczak K.M."/>
            <person name="Andrzejewski T.M."/>
            <person name="Davidsen T.M."/>
            <person name="Wayne K.J."/>
            <person name="Tettelin H."/>
            <person name="Glass J.I."/>
            <person name="Rusch D."/>
            <person name="Podicherti R."/>
            <person name="Tsui H.-C.T."/>
            <person name="Winkler M.E."/>
        </authorList>
    </citation>
    <scope>NUCLEOTIDE SEQUENCE</scope>
</reference>
<gene>
    <name evidence="2" type="ORF">METZ01_LOCUS517192</name>
</gene>
<organism evidence="2">
    <name type="scientific">marine metagenome</name>
    <dbReference type="NCBI Taxonomy" id="408172"/>
    <lineage>
        <taxon>unclassified sequences</taxon>
        <taxon>metagenomes</taxon>
        <taxon>ecological metagenomes</taxon>
    </lineage>
</organism>
<accession>A0A383F7H8</accession>
<dbReference type="AlphaFoldDB" id="A0A383F7H8"/>
<feature type="non-terminal residue" evidence="2">
    <location>
        <position position="30"/>
    </location>
</feature>
<evidence type="ECO:0000256" key="1">
    <source>
        <dbReference type="SAM" id="MobiDB-lite"/>
    </source>
</evidence>
<name>A0A383F7H8_9ZZZZ</name>
<protein>
    <submittedName>
        <fullName evidence="2">Uncharacterized protein</fullName>
    </submittedName>
</protein>
<feature type="region of interest" description="Disordered" evidence="1">
    <location>
        <begin position="1"/>
        <end position="30"/>
    </location>
</feature>
<dbReference type="EMBL" id="UINC01231692">
    <property type="protein sequence ID" value="SVE64338.1"/>
    <property type="molecule type" value="Genomic_DNA"/>
</dbReference>
<proteinExistence type="predicted"/>